<dbReference type="PANTHER" id="PTHR46485:SF5">
    <property type="entry name" value="CENTER DIVIDER, ISOFORM A"/>
    <property type="match status" value="1"/>
</dbReference>
<feature type="binding site" evidence="18">
    <location>
        <position position="127"/>
    </location>
    <ligand>
        <name>ATP</name>
        <dbReference type="ChEBI" id="CHEBI:30616"/>
    </ligand>
</feature>
<comment type="similarity">
    <text evidence="3">Belongs to the protein kinase superfamily. TKL Ser/Thr protein kinase family.</text>
</comment>
<protein>
    <recommendedName>
        <fullName evidence="4">dual-specificity kinase</fullName>
        <ecNumber evidence="4">2.7.12.1</ecNumber>
    </recommendedName>
</protein>
<comment type="catalytic activity">
    <reaction evidence="15">
        <text>L-seryl-[protein] + ATP = O-phospho-L-seryl-[protein] + ADP + H(+)</text>
        <dbReference type="Rhea" id="RHEA:17989"/>
        <dbReference type="Rhea" id="RHEA-COMP:9863"/>
        <dbReference type="Rhea" id="RHEA-COMP:11604"/>
        <dbReference type="ChEBI" id="CHEBI:15378"/>
        <dbReference type="ChEBI" id="CHEBI:29999"/>
        <dbReference type="ChEBI" id="CHEBI:30616"/>
        <dbReference type="ChEBI" id="CHEBI:83421"/>
        <dbReference type="ChEBI" id="CHEBI:456216"/>
        <dbReference type="EC" id="2.7.12.1"/>
    </reaction>
</comment>
<dbReference type="AlphaFoldDB" id="A0A0P4WFJ7"/>
<dbReference type="SUPFAM" id="SSF56112">
    <property type="entry name" value="Protein kinase-like (PK-like)"/>
    <property type="match status" value="1"/>
</dbReference>
<evidence type="ECO:0000256" key="15">
    <source>
        <dbReference type="ARBA" id="ARBA00049003"/>
    </source>
</evidence>
<proteinExistence type="inferred from homology"/>
<evidence type="ECO:0000313" key="21">
    <source>
        <dbReference type="EMBL" id="JAI59990.1"/>
    </source>
</evidence>
<feature type="compositionally biased region" description="Basic and acidic residues" evidence="19">
    <location>
        <begin position="1"/>
        <end position="27"/>
    </location>
</feature>
<dbReference type="PROSITE" id="PS00107">
    <property type="entry name" value="PROTEIN_KINASE_ATP"/>
    <property type="match status" value="1"/>
</dbReference>
<keyword evidence="12" id="KW-0460">Magnesium</keyword>
<dbReference type="EMBL" id="GDRN01093012">
    <property type="protein sequence ID" value="JAI59990.1"/>
    <property type="molecule type" value="Transcribed_RNA"/>
</dbReference>
<dbReference type="InterPro" id="IPR001245">
    <property type="entry name" value="Ser-Thr/Tyr_kinase_cat_dom"/>
</dbReference>
<evidence type="ECO:0000256" key="3">
    <source>
        <dbReference type="ARBA" id="ARBA00005843"/>
    </source>
</evidence>
<keyword evidence="5" id="KW-0723">Serine/threonine-protein kinase</keyword>
<evidence type="ECO:0000256" key="11">
    <source>
        <dbReference type="ARBA" id="ARBA00022840"/>
    </source>
</evidence>
<evidence type="ECO:0000256" key="14">
    <source>
        <dbReference type="ARBA" id="ARBA00023211"/>
    </source>
</evidence>
<keyword evidence="14" id="KW-0464">Manganese</keyword>
<dbReference type="Pfam" id="PF07714">
    <property type="entry name" value="PK_Tyr_Ser-Thr"/>
    <property type="match status" value="1"/>
</dbReference>
<dbReference type="PROSITE" id="PS00109">
    <property type="entry name" value="PROTEIN_KINASE_TYR"/>
    <property type="match status" value="1"/>
</dbReference>
<dbReference type="GO" id="GO:0004712">
    <property type="term" value="F:protein serine/threonine/tyrosine kinase activity"/>
    <property type="evidence" value="ECO:0007669"/>
    <property type="project" value="UniProtKB-EC"/>
</dbReference>
<evidence type="ECO:0000256" key="8">
    <source>
        <dbReference type="ARBA" id="ARBA00022723"/>
    </source>
</evidence>
<evidence type="ECO:0000256" key="13">
    <source>
        <dbReference type="ARBA" id="ARBA00023137"/>
    </source>
</evidence>
<dbReference type="FunFam" id="1.10.510.10:FF:000202">
    <property type="entry name" value="Dual specificity testis-specific protein kinase 2"/>
    <property type="match status" value="1"/>
</dbReference>
<dbReference type="Gene3D" id="3.30.200.20">
    <property type="entry name" value="Phosphorylase Kinase, domain 1"/>
    <property type="match status" value="1"/>
</dbReference>
<dbReference type="GO" id="GO:0005524">
    <property type="term" value="F:ATP binding"/>
    <property type="evidence" value="ECO:0007669"/>
    <property type="project" value="UniProtKB-UniRule"/>
</dbReference>
<evidence type="ECO:0000256" key="6">
    <source>
        <dbReference type="ARBA" id="ARBA00022553"/>
    </source>
</evidence>
<evidence type="ECO:0000256" key="10">
    <source>
        <dbReference type="ARBA" id="ARBA00022777"/>
    </source>
</evidence>
<dbReference type="GO" id="GO:0004674">
    <property type="term" value="F:protein serine/threonine kinase activity"/>
    <property type="evidence" value="ECO:0007669"/>
    <property type="project" value="UniProtKB-KW"/>
</dbReference>
<reference evidence="21" key="1">
    <citation type="submission" date="2015-09" db="EMBL/GenBank/DDBJ databases">
        <title>Scylla olivacea transcriptome.</title>
        <authorList>
            <person name="Ikhwanuddin M."/>
        </authorList>
    </citation>
    <scope>NUCLEOTIDE SEQUENCE</scope>
</reference>
<evidence type="ECO:0000259" key="20">
    <source>
        <dbReference type="PROSITE" id="PS50011"/>
    </source>
</evidence>
<feature type="region of interest" description="Disordered" evidence="19">
    <location>
        <begin position="738"/>
        <end position="761"/>
    </location>
</feature>
<keyword evidence="7" id="KW-0808">Transferase</keyword>
<evidence type="ECO:0000256" key="2">
    <source>
        <dbReference type="ARBA" id="ARBA00001946"/>
    </source>
</evidence>
<name>A0A0P4WFJ7_SCYOL</name>
<keyword evidence="9 18" id="KW-0547">Nucleotide-binding</keyword>
<comment type="cofactor">
    <cofactor evidence="1">
        <name>Mn(2+)</name>
        <dbReference type="ChEBI" id="CHEBI:29035"/>
    </cofactor>
</comment>
<dbReference type="GO" id="GO:0046872">
    <property type="term" value="F:metal ion binding"/>
    <property type="evidence" value="ECO:0007669"/>
    <property type="project" value="UniProtKB-KW"/>
</dbReference>
<keyword evidence="10" id="KW-0418">Kinase</keyword>
<dbReference type="FunFam" id="3.30.200.20:FF:000134">
    <property type="entry name" value="Dual specificity testis-specific protein kinase 2"/>
    <property type="match status" value="1"/>
</dbReference>
<evidence type="ECO:0000256" key="18">
    <source>
        <dbReference type="PROSITE-ProRule" id="PRU10141"/>
    </source>
</evidence>
<dbReference type="InterPro" id="IPR017441">
    <property type="entry name" value="Protein_kinase_ATP_BS"/>
</dbReference>
<dbReference type="Gene3D" id="1.10.510.10">
    <property type="entry name" value="Transferase(Phosphotransferase) domain 1"/>
    <property type="match status" value="1"/>
</dbReference>
<feature type="region of interest" description="Disordered" evidence="19">
    <location>
        <begin position="1"/>
        <end position="44"/>
    </location>
</feature>
<accession>A0A0P4WFJ7</accession>
<dbReference type="InterPro" id="IPR050940">
    <property type="entry name" value="Actin_reg-Ser/Thr_kinase"/>
</dbReference>
<comment type="catalytic activity">
    <reaction evidence="16">
        <text>L-threonyl-[protein] + ATP = O-phospho-L-threonyl-[protein] + ADP + H(+)</text>
        <dbReference type="Rhea" id="RHEA:46608"/>
        <dbReference type="Rhea" id="RHEA-COMP:11060"/>
        <dbReference type="Rhea" id="RHEA-COMP:11605"/>
        <dbReference type="ChEBI" id="CHEBI:15378"/>
        <dbReference type="ChEBI" id="CHEBI:30013"/>
        <dbReference type="ChEBI" id="CHEBI:30616"/>
        <dbReference type="ChEBI" id="CHEBI:61977"/>
        <dbReference type="ChEBI" id="CHEBI:456216"/>
        <dbReference type="EC" id="2.7.12.1"/>
    </reaction>
</comment>
<evidence type="ECO:0000256" key="9">
    <source>
        <dbReference type="ARBA" id="ARBA00022741"/>
    </source>
</evidence>
<evidence type="ECO:0000256" key="16">
    <source>
        <dbReference type="ARBA" id="ARBA00049308"/>
    </source>
</evidence>
<comment type="cofactor">
    <cofactor evidence="2">
        <name>Mg(2+)</name>
        <dbReference type="ChEBI" id="CHEBI:18420"/>
    </cofactor>
</comment>
<dbReference type="PROSITE" id="PS50011">
    <property type="entry name" value="PROTEIN_KINASE_DOM"/>
    <property type="match status" value="1"/>
</dbReference>
<keyword evidence="8" id="KW-0479">Metal-binding</keyword>
<dbReference type="PRINTS" id="PR00109">
    <property type="entry name" value="TYRKINASE"/>
</dbReference>
<dbReference type="GO" id="GO:0005634">
    <property type="term" value="C:nucleus"/>
    <property type="evidence" value="ECO:0007669"/>
    <property type="project" value="TreeGrafter"/>
</dbReference>
<evidence type="ECO:0000256" key="12">
    <source>
        <dbReference type="ARBA" id="ARBA00022842"/>
    </source>
</evidence>
<dbReference type="GO" id="GO:0004713">
    <property type="term" value="F:protein tyrosine kinase activity"/>
    <property type="evidence" value="ECO:0007669"/>
    <property type="project" value="UniProtKB-KW"/>
</dbReference>
<evidence type="ECO:0000256" key="1">
    <source>
        <dbReference type="ARBA" id="ARBA00001936"/>
    </source>
</evidence>
<keyword evidence="6" id="KW-0597">Phosphoprotein</keyword>
<evidence type="ECO:0000256" key="4">
    <source>
        <dbReference type="ARBA" id="ARBA00013203"/>
    </source>
</evidence>
<dbReference type="GO" id="GO:0030036">
    <property type="term" value="P:actin cytoskeleton organization"/>
    <property type="evidence" value="ECO:0007669"/>
    <property type="project" value="TreeGrafter"/>
</dbReference>
<evidence type="ECO:0000256" key="7">
    <source>
        <dbReference type="ARBA" id="ARBA00022679"/>
    </source>
</evidence>
<organism evidence="21">
    <name type="scientific">Scylla olivacea</name>
    <name type="common">Orange mud crab</name>
    <name type="synonym">Cancer olivacea</name>
    <dbReference type="NCBI Taxonomy" id="85551"/>
    <lineage>
        <taxon>Eukaryota</taxon>
        <taxon>Metazoa</taxon>
        <taxon>Ecdysozoa</taxon>
        <taxon>Arthropoda</taxon>
        <taxon>Crustacea</taxon>
        <taxon>Multicrustacea</taxon>
        <taxon>Malacostraca</taxon>
        <taxon>Eumalacostraca</taxon>
        <taxon>Eucarida</taxon>
        <taxon>Decapoda</taxon>
        <taxon>Pleocyemata</taxon>
        <taxon>Brachyura</taxon>
        <taxon>Eubrachyura</taxon>
        <taxon>Portunoidea</taxon>
        <taxon>Portunidae</taxon>
        <taxon>Portuninae</taxon>
        <taxon>Scylla</taxon>
    </lineage>
</organism>
<feature type="domain" description="Protein kinase" evidence="20">
    <location>
        <begin position="98"/>
        <end position="356"/>
    </location>
</feature>
<evidence type="ECO:0000256" key="17">
    <source>
        <dbReference type="ARBA" id="ARBA00051680"/>
    </source>
</evidence>
<dbReference type="GO" id="GO:0005737">
    <property type="term" value="C:cytoplasm"/>
    <property type="evidence" value="ECO:0007669"/>
    <property type="project" value="TreeGrafter"/>
</dbReference>
<keyword evidence="13" id="KW-0829">Tyrosine-protein kinase</keyword>
<dbReference type="InterPro" id="IPR011009">
    <property type="entry name" value="Kinase-like_dom_sf"/>
</dbReference>
<dbReference type="InterPro" id="IPR008266">
    <property type="entry name" value="Tyr_kinase_AS"/>
</dbReference>
<dbReference type="InterPro" id="IPR000719">
    <property type="entry name" value="Prot_kinase_dom"/>
</dbReference>
<dbReference type="EC" id="2.7.12.1" evidence="4"/>
<keyword evidence="11 18" id="KW-0067">ATP-binding</keyword>
<evidence type="ECO:0000256" key="5">
    <source>
        <dbReference type="ARBA" id="ARBA00022527"/>
    </source>
</evidence>
<dbReference type="PANTHER" id="PTHR46485">
    <property type="entry name" value="LIM DOMAIN KINASE 1"/>
    <property type="match status" value="1"/>
</dbReference>
<evidence type="ECO:0000256" key="19">
    <source>
        <dbReference type="SAM" id="MobiDB-lite"/>
    </source>
</evidence>
<comment type="catalytic activity">
    <reaction evidence="17">
        <text>L-tyrosyl-[protein] + ATP = O-phospho-L-tyrosyl-[protein] + ADP + H(+)</text>
        <dbReference type="Rhea" id="RHEA:10596"/>
        <dbReference type="Rhea" id="RHEA-COMP:10136"/>
        <dbReference type="Rhea" id="RHEA-COMP:20101"/>
        <dbReference type="ChEBI" id="CHEBI:15378"/>
        <dbReference type="ChEBI" id="CHEBI:30616"/>
        <dbReference type="ChEBI" id="CHEBI:46858"/>
        <dbReference type="ChEBI" id="CHEBI:61978"/>
        <dbReference type="ChEBI" id="CHEBI:456216"/>
        <dbReference type="EC" id="2.7.12.1"/>
    </reaction>
</comment>
<sequence>MTRDASGDDKWQVTSRDDQPSDEVTKDKMRKGGGGSCEGRGTRPVSWCIGGPPAVALVPPPPLVPEDPRADLARRGLARSTSYQALHSALARLYRIDDFHMDRIGSGFFSEVFKVRHRVTGDIMVLKMNKLMSNRHNMLREVELMNRLHHPNILRYYGVCVNEGQVHALTEYINGGSLDSLIGNRAVGLPWATRVSLALDIAHGMAYLHSQGVFHRDLTSKNVLIKHTQEGGEHKLTAVIADFGLAAPIPHEKCMRLRQVGSPYWMAPEVIRGDWYDHRVDVFSFGIIVCEMIARCEADPDILPRTHNFGVHYLDFYQMCQQDCPALFLQLAFMCCQIDPASRPSFEELKAKLEYLLAQLTSQSACCTARKLKVCHRRSQSDDTFKLIRNQTGEAACVPAAPPLAAPPPSGTTAVTPQEIVEKMSAADPYFQPSTGTVNPFAQLKLPARSQLALQEGGRYCHSLPDYPLLLTETSGMESRHIHTSDSCLCHASAHCQCHGGHRHFPSHADASRKQCQCLHSVKKFKTSERDDCKCKLTRLCCEAVGSADSSASSLPRSDLGSGGEAGTAMLHNTHVGGPVRRRGSGESGFFSVGDVERVGTPELCLSYSELSTASLISAEDDDTNHHCLVQRSSSVITDSSEDLSSLGCCHDPQTCEASLCEAEDLVQAGHYQVDTDIRQIVDFFERNIGSGGGDGPQRQSSRLRQGCLVPLLTHKFSTLHAGHRLALAGYPCQHHGSTKSSPSCPAKESMAPRPCRQPCTRPDRREVFRVKERPKVYITEGTVRAKRDIFEAK</sequence>